<name>A0A509MIC9_9ACTN</name>
<evidence type="ECO:0000259" key="2">
    <source>
        <dbReference type="PROSITE" id="PS51272"/>
    </source>
</evidence>
<dbReference type="Pfam" id="PF07523">
    <property type="entry name" value="Big_3"/>
    <property type="match status" value="1"/>
</dbReference>
<dbReference type="PANTHER" id="PTHR43308">
    <property type="entry name" value="OUTER MEMBRANE PROTEIN ALPHA-RELATED"/>
    <property type="match status" value="1"/>
</dbReference>
<evidence type="ECO:0000256" key="1">
    <source>
        <dbReference type="SAM" id="MobiDB-lite"/>
    </source>
</evidence>
<dbReference type="InterPro" id="IPR022038">
    <property type="entry name" value="Ig-like_bact"/>
</dbReference>
<dbReference type="Proteomes" id="UP000250080">
    <property type="component" value="Chromosome I"/>
</dbReference>
<dbReference type="PANTHER" id="PTHR43308:SF5">
    <property type="entry name" value="S-LAYER PROTEIN _ PEPTIDOGLYCAN ENDO-BETA-N-ACETYLGLUCOSAMINIDASE"/>
    <property type="match status" value="1"/>
</dbReference>
<feature type="domain" description="SLH" evidence="2">
    <location>
        <begin position="479"/>
        <end position="538"/>
    </location>
</feature>
<dbReference type="EMBL" id="LT618793">
    <property type="protein sequence ID" value="SCQ81404.1"/>
    <property type="molecule type" value="Genomic_DNA"/>
</dbReference>
<dbReference type="InterPro" id="IPR001119">
    <property type="entry name" value="SLH_dom"/>
</dbReference>
<accession>A0A509MIC9</accession>
<feature type="domain" description="SLH" evidence="2">
    <location>
        <begin position="354"/>
        <end position="414"/>
    </location>
</feature>
<feature type="compositionally biased region" description="Gly residues" evidence="1">
    <location>
        <begin position="267"/>
        <end position="276"/>
    </location>
</feature>
<sequence length="538" mass="57296">MELRGTLAPNASITIRVPLTLPTLQDPATGLVFSIGAASYGISVNAVPETSIRFASPLKAGDTSLVPYTGAFLATVKSKDGSKYTTVPSLQQYMPKAENGVNYWVNNFRVAAASGASDGLLYLKGYYTVPTAPLAAAVKEHGYDTEFSGADRMTQYIYQASTTSANVVDSDGNPVKVNPDRTAPYVGLRQVIDGHDAEVAVGGKFDPVGNLGLVVNDHAGNPITLPSDDVKIDISKVNTGANGTYPVTVTYAPDEVSNTFNVKVGTGTTGGGGGETGNTVTPKAPTQGADQVTIPTISGVDYQVDGKTVTGTITLNDGQKITVTAKAQDGYTLTEGATATWDFTYNKGTTPTCDTQYFTDVTPNMQFFNDICWLKANNITTGWPDGTYRPVTPINRDAMIAYIYRMAGSPAFTPTKQTFSDVAPSNMYYKEIEWAAHEGITTGWPDGTLRPVTPVSRDAMAAFLYRQSDSPAVALPASPSFHDVPADNMYYKDIEWMASTAISTGWPDGTYRPLADTNRDAMAAFIHRAVTAGVLTVK</sequence>
<feature type="domain" description="SLH" evidence="2">
    <location>
        <begin position="415"/>
        <end position="478"/>
    </location>
</feature>
<gene>
    <name evidence="3" type="ORF">PFR_JS23_1927</name>
</gene>
<dbReference type="PROSITE" id="PS51272">
    <property type="entry name" value="SLH"/>
    <property type="match status" value="3"/>
</dbReference>
<feature type="region of interest" description="Disordered" evidence="1">
    <location>
        <begin position="266"/>
        <end position="288"/>
    </location>
</feature>
<evidence type="ECO:0000313" key="4">
    <source>
        <dbReference type="Proteomes" id="UP000250080"/>
    </source>
</evidence>
<dbReference type="InterPro" id="IPR051465">
    <property type="entry name" value="Cell_Envelope_Struct_Comp"/>
</dbReference>
<proteinExistence type="predicted"/>
<organism evidence="3 4">
    <name type="scientific">Propionibacterium freudenreichii</name>
    <dbReference type="NCBI Taxonomy" id="1744"/>
    <lineage>
        <taxon>Bacteria</taxon>
        <taxon>Bacillati</taxon>
        <taxon>Actinomycetota</taxon>
        <taxon>Actinomycetes</taxon>
        <taxon>Propionibacteriales</taxon>
        <taxon>Propionibacteriaceae</taxon>
        <taxon>Propionibacterium</taxon>
    </lineage>
</organism>
<protein>
    <recommendedName>
        <fullName evidence="2">SLH domain-containing protein</fullName>
    </recommendedName>
</protein>
<dbReference type="AlphaFoldDB" id="A0A509MIC9"/>
<reference evidence="3 4" key="1">
    <citation type="submission" date="2016-09" db="EMBL/GenBank/DDBJ databases">
        <authorList>
            <person name="Laine KS P."/>
        </authorList>
    </citation>
    <scope>NUCLEOTIDE SEQUENCE [LARGE SCALE GENOMIC DNA]</scope>
    <source>
        <strain evidence="3">PFRJS-23</strain>
    </source>
</reference>
<dbReference type="Pfam" id="PF00395">
    <property type="entry name" value="SLH"/>
    <property type="match status" value="3"/>
</dbReference>
<evidence type="ECO:0000313" key="3">
    <source>
        <dbReference type="EMBL" id="SCQ81404.1"/>
    </source>
</evidence>